<keyword evidence="3" id="KW-1185">Reference proteome</keyword>
<feature type="region of interest" description="Disordered" evidence="1">
    <location>
        <begin position="107"/>
        <end position="134"/>
    </location>
</feature>
<dbReference type="Proteomes" id="UP000674318">
    <property type="component" value="Chromosome 21"/>
</dbReference>
<organism evidence="2 3">
    <name type="scientific">Porcisia hertigi</name>
    <dbReference type="NCBI Taxonomy" id="2761500"/>
    <lineage>
        <taxon>Eukaryota</taxon>
        <taxon>Discoba</taxon>
        <taxon>Euglenozoa</taxon>
        <taxon>Kinetoplastea</taxon>
        <taxon>Metakinetoplastina</taxon>
        <taxon>Trypanosomatida</taxon>
        <taxon>Trypanosomatidae</taxon>
        <taxon>Leishmaniinae</taxon>
        <taxon>Porcisia</taxon>
    </lineage>
</organism>
<gene>
    <name evidence="2" type="ORF">JKF63_05011</name>
</gene>
<accession>A0A836IT68</accession>
<feature type="compositionally biased region" description="Acidic residues" evidence="1">
    <location>
        <begin position="111"/>
        <end position="121"/>
    </location>
</feature>
<evidence type="ECO:0000313" key="3">
    <source>
        <dbReference type="Proteomes" id="UP000674318"/>
    </source>
</evidence>
<dbReference type="GeneID" id="94291058"/>
<evidence type="ECO:0000313" key="2">
    <source>
        <dbReference type="EMBL" id="KAG5505676.1"/>
    </source>
</evidence>
<name>A0A836IT68_9TRYP</name>
<dbReference type="KEGG" id="phet:94291058"/>
<proteinExistence type="predicted"/>
<dbReference type="EMBL" id="JAFJZO010000021">
    <property type="protein sequence ID" value="KAG5505676.1"/>
    <property type="molecule type" value="Genomic_DNA"/>
</dbReference>
<protein>
    <submittedName>
        <fullName evidence="2">Uncharacterized protein</fullName>
    </submittedName>
</protein>
<sequence>MSDSMTEDAAKSGSGGASGGAWEAIIDKAIVSVTEFLASTTREFDPEAPLSQHMLALLDRGSLRDILVERNYNELCGRLGCGNKPRGLLAADSSTLSFEWASSSSSSALDAEGDANVDDEATTQATGDHPDADTEEIVYEEDLYTAESFRLAQRQRAMLDRMQRKKLMREQKMMMTAAATSHGGEAATAQPARGASGGATSTALRVLHNGLFGASFPQRFCSPECEETYESSIMPRVSSYLTYDYPSVFGAITNLFPNLRLAALQQLAGAETSAAGLLKPVVETEHTQQRGGAPAGSSASGGGLKPVQVGVAFESSEIVRRNPHKRGAKKAHIAHGVETASQMDAASPALLLREVLEQMQVLQHVWNNEVVQRFSEAHPSRVVMDAAAPADPFGSTQTLVPLPQRPVLRGSLLLFDFIMNTSCAQTRRLFYAHYARHRPALLRCLSTVAPPCASRKVSVFYSVSVDIVAELEKRRVAPVVAADAPDRSLGVVPCEDEDEGLRIDPALQQQRRELLVSHIFSEDVAATLSRLLFVDYVVVANMAWSGVWLTEMSVGLPARKQSSNCSLLRSLQFPFAVPAVLLQAAGSTPEVLGLAMIYLVAAGCCSEGVWRGCMREEVAFDEVAQAIGLTRDDIAAAVRSLMLGEEK</sequence>
<comment type="caution">
    <text evidence="2">The sequence shown here is derived from an EMBL/GenBank/DDBJ whole genome shotgun (WGS) entry which is preliminary data.</text>
</comment>
<evidence type="ECO:0000256" key="1">
    <source>
        <dbReference type="SAM" id="MobiDB-lite"/>
    </source>
</evidence>
<feature type="region of interest" description="Disordered" evidence="1">
    <location>
        <begin position="284"/>
        <end position="303"/>
    </location>
</feature>
<dbReference type="AlphaFoldDB" id="A0A836IT68"/>
<reference evidence="2 3" key="1">
    <citation type="submission" date="2021-02" db="EMBL/GenBank/DDBJ databases">
        <title>Porcisia hertigi Genome sequencing and assembly.</title>
        <authorList>
            <person name="Almutairi H."/>
            <person name="Gatherer D."/>
        </authorList>
    </citation>
    <scope>NUCLEOTIDE SEQUENCE [LARGE SCALE GENOMIC DNA]</scope>
    <source>
        <strain evidence="2 3">C119</strain>
    </source>
</reference>
<dbReference type="RefSeq" id="XP_067757344.1">
    <property type="nucleotide sequence ID" value="XM_067900981.1"/>
</dbReference>
<dbReference type="OrthoDB" id="273314at2759"/>